<dbReference type="InterPro" id="IPR008969">
    <property type="entry name" value="CarboxyPept-like_regulatory"/>
</dbReference>
<reference evidence="1 2" key="1">
    <citation type="submission" date="2019-12" db="EMBL/GenBank/DDBJ databases">
        <authorList>
            <person name="Huq M.A."/>
        </authorList>
    </citation>
    <scope>NUCLEOTIDE SEQUENCE [LARGE SCALE GENOMIC DNA]</scope>
    <source>
        <strain evidence="1 2">MAH-20</strain>
    </source>
</reference>
<keyword evidence="1" id="KW-0378">Hydrolase</keyword>
<dbReference type="GO" id="GO:0004180">
    <property type="term" value="F:carboxypeptidase activity"/>
    <property type="evidence" value="ECO:0007669"/>
    <property type="project" value="UniProtKB-KW"/>
</dbReference>
<name>A0A6I4IX80_9SPHN</name>
<sequence>MSKSRDADDVTRELVDRVKERCPGISAAALGLADPGPDKGIGIRLVQVVPRMEPRARDRLIRTLALDYLVSVRADDPLAEHRLVADLAFAIMDAPDYELVAGESAAQACAAAGLPPAAGLVVRGHACRIDAVAQAPLVREPAITRTVPLGLVDGVVLGPGDVPVPGAVVILGDGDRSAVTGPDGRFRFASPAGAPVRVAARAHGRANSTAATAGEPAVITLPLEA</sequence>
<accession>A0A6I4IX80</accession>
<organism evidence="1 2">
    <name type="scientific">Sphingomonas horti</name>
    <dbReference type="NCBI Taxonomy" id="2682842"/>
    <lineage>
        <taxon>Bacteria</taxon>
        <taxon>Pseudomonadati</taxon>
        <taxon>Pseudomonadota</taxon>
        <taxon>Alphaproteobacteria</taxon>
        <taxon>Sphingomonadales</taxon>
        <taxon>Sphingomonadaceae</taxon>
        <taxon>Sphingomonas</taxon>
    </lineage>
</organism>
<keyword evidence="2" id="KW-1185">Reference proteome</keyword>
<keyword evidence="1" id="KW-0645">Protease</keyword>
<dbReference type="AlphaFoldDB" id="A0A6I4IX80"/>
<evidence type="ECO:0000313" key="2">
    <source>
        <dbReference type="Proteomes" id="UP000441389"/>
    </source>
</evidence>
<protein>
    <submittedName>
        <fullName evidence="1">Carboxypeptidase regulatory-like domain-containing protein</fullName>
    </submittedName>
</protein>
<proteinExistence type="predicted"/>
<evidence type="ECO:0000313" key="1">
    <source>
        <dbReference type="EMBL" id="MVO76727.1"/>
    </source>
</evidence>
<dbReference type="Proteomes" id="UP000441389">
    <property type="component" value="Unassembled WGS sequence"/>
</dbReference>
<gene>
    <name evidence="1" type="ORF">GON01_02065</name>
</gene>
<dbReference type="EMBL" id="WQMS01000001">
    <property type="protein sequence ID" value="MVO76727.1"/>
    <property type="molecule type" value="Genomic_DNA"/>
</dbReference>
<dbReference type="Pfam" id="PF13620">
    <property type="entry name" value="CarboxypepD_reg"/>
    <property type="match status" value="1"/>
</dbReference>
<dbReference type="SUPFAM" id="SSF49464">
    <property type="entry name" value="Carboxypeptidase regulatory domain-like"/>
    <property type="match status" value="1"/>
</dbReference>
<keyword evidence="1" id="KW-0121">Carboxypeptidase</keyword>
<comment type="caution">
    <text evidence="1">The sequence shown here is derived from an EMBL/GenBank/DDBJ whole genome shotgun (WGS) entry which is preliminary data.</text>
</comment>
<dbReference type="RefSeq" id="WP_157025499.1">
    <property type="nucleotide sequence ID" value="NZ_WQMS01000001.1"/>
</dbReference>